<dbReference type="CDD" id="cd00121">
    <property type="entry name" value="MATH"/>
    <property type="match status" value="1"/>
</dbReference>
<evidence type="ECO:0000313" key="2">
    <source>
        <dbReference type="Proteomes" id="UP001142055"/>
    </source>
</evidence>
<keyword evidence="2" id="KW-1185">Reference proteome</keyword>
<comment type="caution">
    <text evidence="1">The sequence shown here is derived from an EMBL/GenBank/DDBJ whole genome shotgun (WGS) entry which is preliminary data.</text>
</comment>
<dbReference type="AlphaFoldDB" id="A0A9Q0LWF7"/>
<proteinExistence type="predicted"/>
<dbReference type="Proteomes" id="UP001142055">
    <property type="component" value="Chromosome 4"/>
</dbReference>
<gene>
    <name evidence="1" type="ORF">RDWZM_010263</name>
</gene>
<reference evidence="1" key="1">
    <citation type="submission" date="2022-12" db="EMBL/GenBank/DDBJ databases">
        <title>Genome assemblies of Blomia tropicalis.</title>
        <authorList>
            <person name="Cui Y."/>
        </authorList>
    </citation>
    <scope>NUCLEOTIDE SEQUENCE</scope>
    <source>
        <tissue evidence="1">Adult mites</tissue>
    </source>
</reference>
<organism evidence="1 2">
    <name type="scientific">Blomia tropicalis</name>
    <name type="common">Mite</name>
    <dbReference type="NCBI Taxonomy" id="40697"/>
    <lineage>
        <taxon>Eukaryota</taxon>
        <taxon>Metazoa</taxon>
        <taxon>Ecdysozoa</taxon>
        <taxon>Arthropoda</taxon>
        <taxon>Chelicerata</taxon>
        <taxon>Arachnida</taxon>
        <taxon>Acari</taxon>
        <taxon>Acariformes</taxon>
        <taxon>Sarcoptiformes</taxon>
        <taxon>Astigmata</taxon>
        <taxon>Glycyphagoidea</taxon>
        <taxon>Echimyopodidae</taxon>
        <taxon>Blomia</taxon>
    </lineage>
</organism>
<evidence type="ECO:0000313" key="1">
    <source>
        <dbReference type="EMBL" id="KAJ6215763.1"/>
    </source>
</evidence>
<sequence>MMRYSSDEFKYNWILTHFNRYTNIYRTEAHYLKNVDYGNESIVSTTFGDHRIKFNLALFPNGITNEHYGNVSLMVNAIVETPWNYSITDCGINVKLMDCYGKSHQMMNAVHHFNFLTNEAFICNRFISHELLFRSNQLETLAINGNSGDENSYSLLNEQNSLVLCVQIEILNNPKRYNRIFPNIRSVVYNPYETGHLWKICNIDQFISNDGYMSWLSSLESRRIVLPNFSKEFVFILKFTINRNEGELICTLMLQKSYIYQSFQPKNIELNFTLAFLQSDHKTFKRIAQNFTIYCTDTTPHIMMGSISLSYLEIDFQNSKWNDCLHIYFDIIKYNEPHHSTVPRFFSLFNTIIPTNSSYYWSSTITKILVKTYELDWKITFTPVSIFKRLFRSYHKSNWFGSKELGHFFHLRMYPNGLQARSNNNATFILVPNWSNRNSENFNLKMFCNYSLIFTNTVDRTVYETRPITMKFSDFYDGKSGFHNIQLENLFINYRNELRSTTPFMVKCIVEVYFNTIMINAKEDNGMPIVLSMRNHRWRNGLT</sequence>
<protein>
    <submittedName>
        <fullName evidence="1">Uncharacterized protein</fullName>
    </submittedName>
</protein>
<dbReference type="SUPFAM" id="SSF49599">
    <property type="entry name" value="TRAF domain-like"/>
    <property type="match status" value="2"/>
</dbReference>
<dbReference type="EMBL" id="JAPWDV010000004">
    <property type="protein sequence ID" value="KAJ6215763.1"/>
    <property type="molecule type" value="Genomic_DNA"/>
</dbReference>
<dbReference type="Gene3D" id="2.60.210.10">
    <property type="entry name" value="Apoptosis, Tumor Necrosis Factor Receptor Associated Protein 2, Chain A"/>
    <property type="match status" value="1"/>
</dbReference>
<accession>A0A9Q0LWF7</accession>
<dbReference type="InterPro" id="IPR002083">
    <property type="entry name" value="MATH/TRAF_dom"/>
</dbReference>
<name>A0A9Q0LWF7_BLOTA</name>
<dbReference type="InterPro" id="IPR008974">
    <property type="entry name" value="TRAF-like"/>
</dbReference>